<dbReference type="Pfam" id="PF07228">
    <property type="entry name" value="SpoIIE"/>
    <property type="match status" value="1"/>
</dbReference>
<feature type="transmembrane region" description="Helical" evidence="7">
    <location>
        <begin position="177"/>
        <end position="198"/>
    </location>
</feature>
<feature type="domain" description="PPM-type phosphatase" evidence="9">
    <location>
        <begin position="863"/>
        <end position="1081"/>
    </location>
</feature>
<evidence type="ECO:0000259" key="9">
    <source>
        <dbReference type="SMART" id="SM00331"/>
    </source>
</evidence>
<dbReference type="EMBL" id="FNQN01000003">
    <property type="protein sequence ID" value="SEA09687.1"/>
    <property type="molecule type" value="Genomic_DNA"/>
</dbReference>
<evidence type="ECO:0000313" key="11">
    <source>
        <dbReference type="Proteomes" id="UP000199409"/>
    </source>
</evidence>
<dbReference type="PANTHER" id="PTHR43156:SF2">
    <property type="entry name" value="STAGE II SPORULATION PROTEIN E"/>
    <property type="match status" value="1"/>
</dbReference>
<feature type="transmembrane region" description="Helical" evidence="7">
    <location>
        <begin position="18"/>
        <end position="36"/>
    </location>
</feature>
<dbReference type="Pfam" id="PF13185">
    <property type="entry name" value="GAF_2"/>
    <property type="match status" value="1"/>
</dbReference>
<evidence type="ECO:0000256" key="7">
    <source>
        <dbReference type="SAM" id="Phobius"/>
    </source>
</evidence>
<dbReference type="InterPro" id="IPR036457">
    <property type="entry name" value="PPM-type-like_dom_sf"/>
</dbReference>
<dbReference type="Gene3D" id="1.20.1730.10">
    <property type="entry name" value="Sodium/glucose cotransporter"/>
    <property type="match status" value="1"/>
</dbReference>
<evidence type="ECO:0000256" key="1">
    <source>
        <dbReference type="ARBA" id="ARBA00004141"/>
    </source>
</evidence>
<keyword evidence="5 7" id="KW-1133">Transmembrane helix</keyword>
<gene>
    <name evidence="10" type="ORF">SAMN05660420_01197</name>
</gene>
<dbReference type="AlphaFoldDB" id="A0A1H3YDM4"/>
<dbReference type="RefSeq" id="WP_245706393.1">
    <property type="nucleotide sequence ID" value="NZ_FNQN01000003.1"/>
</dbReference>
<accession>A0A1H3YDM4</accession>
<protein>
    <submittedName>
        <fullName evidence="10">Serine phosphatase</fullName>
    </submittedName>
</protein>
<dbReference type="GO" id="GO:0016020">
    <property type="term" value="C:membrane"/>
    <property type="evidence" value="ECO:0007669"/>
    <property type="project" value="UniProtKB-SubCell"/>
</dbReference>
<feature type="transmembrane region" description="Helical" evidence="7">
    <location>
        <begin position="434"/>
        <end position="455"/>
    </location>
</feature>
<dbReference type="InterPro" id="IPR003018">
    <property type="entry name" value="GAF"/>
</dbReference>
<feature type="transmembrane region" description="Helical" evidence="7">
    <location>
        <begin position="352"/>
        <end position="381"/>
    </location>
</feature>
<keyword evidence="11" id="KW-1185">Reference proteome</keyword>
<dbReference type="PROSITE" id="PS50283">
    <property type="entry name" value="NA_SOLUT_SYMP_3"/>
    <property type="match status" value="1"/>
</dbReference>
<proteinExistence type="inferred from homology"/>
<dbReference type="InterPro" id="IPR038377">
    <property type="entry name" value="Na/Glc_symporter_sf"/>
</dbReference>
<reference evidence="10 11" key="1">
    <citation type="submission" date="2016-10" db="EMBL/GenBank/DDBJ databases">
        <authorList>
            <person name="de Groot N.N."/>
        </authorList>
    </citation>
    <scope>NUCLEOTIDE SEQUENCE [LARGE SCALE GENOMIC DNA]</scope>
    <source>
        <strain evidence="10 11">DSM 7343</strain>
    </source>
</reference>
<dbReference type="STRING" id="37625.SAMN05660420_01197"/>
<evidence type="ECO:0000256" key="4">
    <source>
        <dbReference type="ARBA" id="ARBA00022801"/>
    </source>
</evidence>
<dbReference type="InterPro" id="IPR029016">
    <property type="entry name" value="GAF-like_dom_sf"/>
</dbReference>
<dbReference type="InterPro" id="IPR052016">
    <property type="entry name" value="Bact_Sigma-Reg"/>
</dbReference>
<feature type="transmembrane region" description="Helical" evidence="7">
    <location>
        <begin position="267"/>
        <end position="284"/>
    </location>
</feature>
<dbReference type="PANTHER" id="PTHR43156">
    <property type="entry name" value="STAGE II SPORULATION PROTEIN E-RELATED"/>
    <property type="match status" value="1"/>
</dbReference>
<evidence type="ECO:0000256" key="5">
    <source>
        <dbReference type="ARBA" id="ARBA00022989"/>
    </source>
</evidence>
<evidence type="ECO:0000256" key="2">
    <source>
        <dbReference type="ARBA" id="ARBA00006434"/>
    </source>
</evidence>
<evidence type="ECO:0000256" key="6">
    <source>
        <dbReference type="ARBA" id="ARBA00023136"/>
    </source>
</evidence>
<comment type="similarity">
    <text evidence="2">Belongs to the sodium:solute symporter (SSF) (TC 2.A.21) family.</text>
</comment>
<feature type="domain" description="GAF" evidence="8">
    <location>
        <begin position="687"/>
        <end position="836"/>
    </location>
</feature>
<dbReference type="SMART" id="SM00331">
    <property type="entry name" value="PP2C_SIG"/>
    <property type="match status" value="1"/>
</dbReference>
<organism evidence="10 11">
    <name type="scientific">Desulfuromusa kysingii</name>
    <dbReference type="NCBI Taxonomy" id="37625"/>
    <lineage>
        <taxon>Bacteria</taxon>
        <taxon>Pseudomonadati</taxon>
        <taxon>Thermodesulfobacteriota</taxon>
        <taxon>Desulfuromonadia</taxon>
        <taxon>Desulfuromonadales</taxon>
        <taxon>Geopsychrobacteraceae</taxon>
        <taxon>Desulfuromusa</taxon>
    </lineage>
</organism>
<feature type="transmembrane region" description="Helical" evidence="7">
    <location>
        <begin position="462"/>
        <end position="484"/>
    </location>
</feature>
<dbReference type="GO" id="GO:0022857">
    <property type="term" value="F:transmembrane transporter activity"/>
    <property type="evidence" value="ECO:0007669"/>
    <property type="project" value="InterPro"/>
</dbReference>
<feature type="transmembrane region" description="Helical" evidence="7">
    <location>
        <begin position="402"/>
        <end position="422"/>
    </location>
</feature>
<keyword evidence="3 7" id="KW-0812">Transmembrane</keyword>
<dbReference type="Proteomes" id="UP000199409">
    <property type="component" value="Unassembled WGS sequence"/>
</dbReference>
<feature type="transmembrane region" description="Helical" evidence="7">
    <location>
        <begin position="210"/>
        <end position="237"/>
    </location>
</feature>
<sequence length="1083" mass="121093">MIPAKTILFMSIISPKTVLLLSLAYFALLFLIAYYAEKCRKKGNCLLKNSHIYSLSLAVYCTSWTFYGSVGKAATSGLEFLPIYLGPTLIAFAWWFLLRKMLIISKQQNITSLADFLSSRYDRSTVLGAIVTLFAVFGITPYIALQLKAIAQTLKILSMPLTTPGAGLYDYTSKLPWSIDIAFFVALLLALFGMLFGARSLDSSEKHEGLVVAVAFESIVKLIAFLAVGIFVTYGLFDGFIDVFQRFAEQFPERRDMLLLGTQQTPYTKWFTLIVLSMMAVMFLPRQFHIMVTENTDEQHIKSAMWKFPAYLFLMNLFVLPIALGGLIINGGDTSQADYFVLTLPLASGHPWLALLVFIGGLSASAGMVMVSSVTIATMVLNHLIMPIILRMNILSQNLSKILINIKRLGILAVIFIGYFYFKVIGDSYALVNMGLISFAAVTQFAPAIIGGLFWKRANSKAAITAITLGFTLWFYTLLIPSFVRSGWISADILQNGPYGIGLLKPLELFGLRGFDIYTHSLFWSMLFNLAAYLAISFFSKQTSSEEVQAKKFVDVFVEQSQQPNKLKRISKAPTVMEFVELMSKFIGAKPAQTAITEYLSHQEIDSRGNLSDHEIPNLKSFTEKTLAGHVGAAPARIILENYLEARGSEMEDVFDIFGTVTISHASSREQLSVLYEAAQIVSSEQNFQKTLDSILELLAQQFKFDLCVIRFLEPESMTLIVKSLVGVSSEHFGQFERNLNMETYIGQAFLSNATTVVNDTDATDKPASAEHIKRDGITCLAHTPIVFEGEPIGILSAFSKSAKGIFTQEFIALFENLAGQIGIAWRNDQQLQKLLVGREQEKEMQIAKDIQKGLLPANLPKTENVEIAGLCVPAHQVGGDYYDFIEHNSSSCDLIIADVSGHNIGSALIMAEARTFIHARIDSVKQPTEMLQELNHFFLKDLDRSDLFVTMFYLQYNYITHQLTYGNAGHNTPLLWRKRDQKLETLDAEGLIFGIKDKIAFEQKIIDLEAGDLLLLYTDGIIEAENKEKQFFGIERLGKLLEECDDLSCQELVDRIMIQGRIFTGMRHFNDDITLVAMKILK</sequence>
<dbReference type="InterPro" id="IPR001734">
    <property type="entry name" value="Na/solute_symporter"/>
</dbReference>
<dbReference type="GO" id="GO:0016791">
    <property type="term" value="F:phosphatase activity"/>
    <property type="evidence" value="ECO:0007669"/>
    <property type="project" value="TreeGrafter"/>
</dbReference>
<name>A0A1H3YDM4_9BACT</name>
<comment type="subcellular location">
    <subcellularLocation>
        <location evidence="1">Membrane</location>
        <topology evidence="1">Multi-pass membrane protein</topology>
    </subcellularLocation>
</comment>
<dbReference type="SUPFAM" id="SSF55781">
    <property type="entry name" value="GAF domain-like"/>
    <property type="match status" value="1"/>
</dbReference>
<feature type="transmembrane region" description="Helical" evidence="7">
    <location>
        <begin position="310"/>
        <end position="332"/>
    </location>
</feature>
<evidence type="ECO:0000313" key="10">
    <source>
        <dbReference type="EMBL" id="SEA09687.1"/>
    </source>
</evidence>
<dbReference type="Gene3D" id="3.60.40.10">
    <property type="entry name" value="PPM-type phosphatase domain"/>
    <property type="match status" value="1"/>
</dbReference>
<keyword evidence="6 7" id="KW-0472">Membrane</keyword>
<dbReference type="Gene3D" id="3.30.450.40">
    <property type="match status" value="1"/>
</dbReference>
<dbReference type="InterPro" id="IPR001932">
    <property type="entry name" value="PPM-type_phosphatase-like_dom"/>
</dbReference>
<keyword evidence="4" id="KW-0378">Hydrolase</keyword>
<feature type="transmembrane region" description="Helical" evidence="7">
    <location>
        <begin position="80"/>
        <end position="98"/>
    </location>
</feature>
<evidence type="ECO:0000256" key="3">
    <source>
        <dbReference type="ARBA" id="ARBA00022692"/>
    </source>
</evidence>
<feature type="transmembrane region" description="Helical" evidence="7">
    <location>
        <begin position="57"/>
        <end position="74"/>
    </location>
</feature>
<feature type="transmembrane region" description="Helical" evidence="7">
    <location>
        <begin position="126"/>
        <end position="145"/>
    </location>
</feature>
<dbReference type="CDD" id="cd10322">
    <property type="entry name" value="SLC5sbd"/>
    <property type="match status" value="1"/>
</dbReference>
<dbReference type="SMART" id="SM00065">
    <property type="entry name" value="GAF"/>
    <property type="match status" value="1"/>
</dbReference>
<evidence type="ECO:0000259" key="8">
    <source>
        <dbReference type="SMART" id="SM00065"/>
    </source>
</evidence>
<dbReference type="SUPFAM" id="SSF81606">
    <property type="entry name" value="PP2C-like"/>
    <property type="match status" value="1"/>
</dbReference>